<reference evidence="3 4" key="1">
    <citation type="journal article" date="2016" name="Nat. Commun.">
        <title>Thousands of microbial genomes shed light on interconnected biogeochemical processes in an aquifer system.</title>
        <authorList>
            <person name="Anantharaman K."/>
            <person name="Brown C.T."/>
            <person name="Hug L.A."/>
            <person name="Sharon I."/>
            <person name="Castelle C.J."/>
            <person name="Probst A.J."/>
            <person name="Thomas B.C."/>
            <person name="Singh A."/>
            <person name="Wilkins M.J."/>
            <person name="Karaoz U."/>
            <person name="Brodie E.L."/>
            <person name="Williams K.H."/>
            <person name="Hubbard S.S."/>
            <person name="Banfield J.F."/>
        </authorList>
    </citation>
    <scope>NUCLEOTIDE SEQUENCE [LARGE SCALE GENOMIC DNA]</scope>
</reference>
<evidence type="ECO:0000313" key="4">
    <source>
        <dbReference type="Proteomes" id="UP000179252"/>
    </source>
</evidence>
<evidence type="ECO:0000256" key="1">
    <source>
        <dbReference type="SAM" id="Phobius"/>
    </source>
</evidence>
<dbReference type="Pfam" id="PF01551">
    <property type="entry name" value="Peptidase_M23"/>
    <property type="match status" value="1"/>
</dbReference>
<feature type="domain" description="M23ase beta-sheet core" evidence="2">
    <location>
        <begin position="125"/>
        <end position="220"/>
    </location>
</feature>
<dbReference type="CDD" id="cd12797">
    <property type="entry name" value="M23_peptidase"/>
    <property type="match status" value="1"/>
</dbReference>
<comment type="caution">
    <text evidence="3">The sequence shown here is derived from an EMBL/GenBank/DDBJ whole genome shotgun (WGS) entry which is preliminary data.</text>
</comment>
<keyword evidence="1" id="KW-1133">Transmembrane helix</keyword>
<evidence type="ECO:0000313" key="3">
    <source>
        <dbReference type="EMBL" id="OGD83538.1"/>
    </source>
</evidence>
<dbReference type="InterPro" id="IPR016047">
    <property type="entry name" value="M23ase_b-sheet_dom"/>
</dbReference>
<dbReference type="InterPro" id="IPR050570">
    <property type="entry name" value="Cell_wall_metabolism_enzyme"/>
</dbReference>
<dbReference type="Gene3D" id="2.70.70.10">
    <property type="entry name" value="Glucose Permease (Domain IIA)"/>
    <property type="match status" value="1"/>
</dbReference>
<dbReference type="InterPro" id="IPR011055">
    <property type="entry name" value="Dup_hybrid_motif"/>
</dbReference>
<dbReference type="EMBL" id="MFAU01000044">
    <property type="protein sequence ID" value="OGD83538.1"/>
    <property type="molecule type" value="Genomic_DNA"/>
</dbReference>
<keyword evidence="1" id="KW-0812">Transmembrane</keyword>
<dbReference type="AlphaFoldDB" id="A0A1F5FV93"/>
<dbReference type="PANTHER" id="PTHR21666">
    <property type="entry name" value="PEPTIDASE-RELATED"/>
    <property type="match status" value="1"/>
</dbReference>
<organism evidence="3 4">
    <name type="scientific">Candidatus Curtissbacteria bacterium RBG_13_40_7</name>
    <dbReference type="NCBI Taxonomy" id="1797706"/>
    <lineage>
        <taxon>Bacteria</taxon>
        <taxon>Candidatus Curtissiibacteriota</taxon>
    </lineage>
</organism>
<accession>A0A1F5FV93</accession>
<protein>
    <recommendedName>
        <fullName evidence="2">M23ase beta-sheet core domain-containing protein</fullName>
    </recommendedName>
</protein>
<feature type="transmembrane region" description="Helical" evidence="1">
    <location>
        <begin position="44"/>
        <end position="66"/>
    </location>
</feature>
<proteinExistence type="predicted"/>
<keyword evidence="1" id="KW-0472">Membrane</keyword>
<dbReference type="GO" id="GO:0004222">
    <property type="term" value="F:metalloendopeptidase activity"/>
    <property type="evidence" value="ECO:0007669"/>
    <property type="project" value="TreeGrafter"/>
</dbReference>
<sequence>MNLKHFRKLKRKIRKLAKLELREAIKLASLFIHFQFKIRPRARLLAKILPILAIICILSDQAVAYFKPKEVEIRINGQTIVASEQTEAKEQPQEEIGQEINSRRSPFEFQRPVSGGYLSQGYRAYHRANDIATDLGASIKPLGPGVVEFAGRVNDGKGNIVIVDHGDSLKSLYAHMGRIDVGVGNVVNTNTQIGTVGLTGHTTGPHVHFEIYDRDVAVDPASILPPQE</sequence>
<evidence type="ECO:0000259" key="2">
    <source>
        <dbReference type="Pfam" id="PF01551"/>
    </source>
</evidence>
<dbReference type="SUPFAM" id="SSF51261">
    <property type="entry name" value="Duplicated hybrid motif"/>
    <property type="match status" value="1"/>
</dbReference>
<dbReference type="Proteomes" id="UP000179252">
    <property type="component" value="Unassembled WGS sequence"/>
</dbReference>
<dbReference type="PANTHER" id="PTHR21666:SF270">
    <property type="entry name" value="MUREIN HYDROLASE ACTIVATOR ENVC"/>
    <property type="match status" value="1"/>
</dbReference>
<name>A0A1F5FV93_9BACT</name>
<gene>
    <name evidence="3" type="ORF">A2165_04465</name>
</gene>